<dbReference type="AlphaFoldDB" id="A0A444JCL4"/>
<reference evidence="2 3" key="1">
    <citation type="submission" date="2017-01" db="EMBL/GenBank/DDBJ databases">
        <title>The cable genome- insights into the physiology and evolution of filamentous bacteria capable of sulfide oxidation via long distance electron transfer.</title>
        <authorList>
            <person name="Schreiber L."/>
            <person name="Bjerg J.T."/>
            <person name="Boggild A."/>
            <person name="Van De Vossenberg J."/>
            <person name="Meysman F."/>
            <person name="Nielsen L.P."/>
            <person name="Schramm A."/>
            <person name="Kjeldsen K.U."/>
        </authorList>
    </citation>
    <scope>NUCLEOTIDE SEQUENCE [LARGE SCALE GENOMIC DNA]</scope>
    <source>
        <strain evidence="2">A3</strain>
    </source>
</reference>
<keyword evidence="1" id="KW-0472">Membrane</keyword>
<evidence type="ECO:0000313" key="2">
    <source>
        <dbReference type="EMBL" id="RWX50826.1"/>
    </source>
</evidence>
<dbReference type="Proteomes" id="UP000287615">
    <property type="component" value="Unassembled WGS sequence"/>
</dbReference>
<organism evidence="2 3">
    <name type="scientific">Candidatus Electrothrix marina</name>
    <dbReference type="NCBI Taxonomy" id="1859130"/>
    <lineage>
        <taxon>Bacteria</taxon>
        <taxon>Pseudomonadati</taxon>
        <taxon>Thermodesulfobacteriota</taxon>
        <taxon>Desulfobulbia</taxon>
        <taxon>Desulfobulbales</taxon>
        <taxon>Desulfobulbaceae</taxon>
        <taxon>Candidatus Electrothrix</taxon>
    </lineage>
</organism>
<name>A0A444JCL4_9BACT</name>
<keyword evidence="1" id="KW-0812">Transmembrane</keyword>
<feature type="transmembrane region" description="Helical" evidence="1">
    <location>
        <begin position="12"/>
        <end position="31"/>
    </location>
</feature>
<feature type="transmembrane region" description="Helical" evidence="1">
    <location>
        <begin position="37"/>
        <end position="56"/>
    </location>
</feature>
<accession>A0A444JCL4</accession>
<sequence length="131" mass="15009">MKTAVFSPGFRLSVIDVIVLFLGTIGSILLHSMENPLSLVVLFTLAHFFLFCNVLRMCRRFELIWAALFLLLSVNTILFSIPNWLGTTLIMLGITAVLTVLHMRQPSYRGIFWRQINPELPQWWAKQQTGS</sequence>
<evidence type="ECO:0000256" key="1">
    <source>
        <dbReference type="SAM" id="Phobius"/>
    </source>
</evidence>
<keyword evidence="1" id="KW-1133">Transmembrane helix</keyword>
<protein>
    <submittedName>
        <fullName evidence="2">Uncharacterized protein</fullName>
    </submittedName>
</protein>
<evidence type="ECO:0000313" key="3">
    <source>
        <dbReference type="Proteomes" id="UP000287615"/>
    </source>
</evidence>
<feature type="transmembrane region" description="Helical" evidence="1">
    <location>
        <begin position="87"/>
        <end position="104"/>
    </location>
</feature>
<gene>
    <name evidence="2" type="ORF">VU00_10162</name>
</gene>
<comment type="caution">
    <text evidence="2">The sequence shown here is derived from an EMBL/GenBank/DDBJ whole genome shotgun (WGS) entry which is preliminary data.</text>
</comment>
<proteinExistence type="predicted"/>
<dbReference type="EMBL" id="MTKR01000016">
    <property type="protein sequence ID" value="RWX50826.1"/>
    <property type="molecule type" value="Genomic_DNA"/>
</dbReference>
<feature type="transmembrane region" description="Helical" evidence="1">
    <location>
        <begin position="63"/>
        <end position="81"/>
    </location>
</feature>